<dbReference type="InterPro" id="IPR012349">
    <property type="entry name" value="Split_barrel_FMN-bd"/>
</dbReference>
<dbReference type="EMBL" id="FOHB01000005">
    <property type="protein sequence ID" value="SES34546.1"/>
    <property type="molecule type" value="Genomic_DNA"/>
</dbReference>
<evidence type="ECO:0000313" key="2">
    <source>
        <dbReference type="Proteomes" id="UP000199019"/>
    </source>
</evidence>
<gene>
    <name evidence="1" type="ORF">SAMN05216199_2998</name>
</gene>
<dbReference type="STRING" id="587636.SAMN05216199_2998"/>
<organism evidence="1 2">
    <name type="scientific">Pedococcus cremeus</name>
    <dbReference type="NCBI Taxonomy" id="587636"/>
    <lineage>
        <taxon>Bacteria</taxon>
        <taxon>Bacillati</taxon>
        <taxon>Actinomycetota</taxon>
        <taxon>Actinomycetes</taxon>
        <taxon>Micrococcales</taxon>
        <taxon>Intrasporangiaceae</taxon>
        <taxon>Pedococcus</taxon>
    </lineage>
</organism>
<proteinExistence type="predicted"/>
<evidence type="ECO:0000313" key="1">
    <source>
        <dbReference type="EMBL" id="SES34546.1"/>
    </source>
</evidence>
<dbReference type="Gene3D" id="2.30.110.10">
    <property type="entry name" value="Electron Transport, Fmn-binding Protein, Chain A"/>
    <property type="match status" value="1"/>
</dbReference>
<accession>A0A1H9WKV3</accession>
<reference evidence="2" key="1">
    <citation type="submission" date="2016-10" db="EMBL/GenBank/DDBJ databases">
        <authorList>
            <person name="Varghese N."/>
            <person name="Submissions S."/>
        </authorList>
    </citation>
    <scope>NUCLEOTIDE SEQUENCE [LARGE SCALE GENOMIC DNA]</scope>
    <source>
        <strain evidence="2">CGMCC 1.6963</strain>
    </source>
</reference>
<protein>
    <submittedName>
        <fullName evidence="1">Pyridoxamine 5'-phosphate oxidase</fullName>
    </submittedName>
</protein>
<dbReference type="Pfam" id="PF12900">
    <property type="entry name" value="Pyridox_ox_2"/>
    <property type="match status" value="1"/>
</dbReference>
<dbReference type="Proteomes" id="UP000199019">
    <property type="component" value="Unassembled WGS sequence"/>
</dbReference>
<dbReference type="SUPFAM" id="SSF50475">
    <property type="entry name" value="FMN-binding split barrel"/>
    <property type="match status" value="1"/>
</dbReference>
<keyword evidence="2" id="KW-1185">Reference proteome</keyword>
<dbReference type="AlphaFoldDB" id="A0A1H9WKV3"/>
<dbReference type="RefSeq" id="WP_245735808.1">
    <property type="nucleotide sequence ID" value="NZ_FOHB01000005.1"/>
</dbReference>
<name>A0A1H9WKV3_9MICO</name>
<dbReference type="InterPro" id="IPR024747">
    <property type="entry name" value="Pyridox_Oxase-rel"/>
</dbReference>
<sequence length="149" mass="16362">MDETLAPMEHLTVSESWSLVRSMPVGRLAVVFEGKPEIFPLNHVVDQGTLVFRTAEGTKLAAAVGHDVAYEVDGVGSEGAVAWSVVIKGRAREVTRLHESLEALDLPLQPWHQGPKPRLVRIEPEEVHGRRFAVRPTSEHPAAPHAVDE</sequence>